<keyword evidence="3" id="KW-1185">Reference proteome</keyword>
<accession>A0A2V1GYK9</accession>
<name>A0A2V1GYK9_9GAMM</name>
<dbReference type="Proteomes" id="UP000244906">
    <property type="component" value="Unassembled WGS sequence"/>
</dbReference>
<organism evidence="2 3">
    <name type="scientific">Pelagibaculum spongiae</name>
    <dbReference type="NCBI Taxonomy" id="2080658"/>
    <lineage>
        <taxon>Bacteria</taxon>
        <taxon>Pseudomonadati</taxon>
        <taxon>Pseudomonadota</taxon>
        <taxon>Gammaproteobacteria</taxon>
        <taxon>Oceanospirillales</taxon>
        <taxon>Pelagibaculum</taxon>
    </lineage>
</organism>
<reference evidence="2 3" key="1">
    <citation type="submission" date="2018-04" db="EMBL/GenBank/DDBJ databases">
        <title>Thalassorhabdus spongiae gen. nov., sp. nov., isolated from a marine sponge in South-West Iceland.</title>
        <authorList>
            <person name="Knobloch S."/>
            <person name="Daussin A."/>
            <person name="Johannsson R."/>
            <person name="Marteinsson V.T."/>
        </authorList>
    </citation>
    <scope>NUCLEOTIDE SEQUENCE [LARGE SCALE GENOMIC DNA]</scope>
    <source>
        <strain evidence="2 3">Hp12</strain>
    </source>
</reference>
<dbReference type="RefSeq" id="WP_116687465.1">
    <property type="nucleotide sequence ID" value="NZ_CAWNYD010000005.1"/>
</dbReference>
<sequence length="113" mass="12355">MNFNKILKKLNVAFRLNPPAIAQHIGRGGMQVSSSWVRAALGAKDKPGAKKINIDHLRALLTSLALDGEDHQHILSIPSDECEQYLDQLIEQKRNERNSGGELSAEATPATGE</sequence>
<evidence type="ECO:0000313" key="2">
    <source>
        <dbReference type="EMBL" id="PVZ68136.1"/>
    </source>
</evidence>
<proteinExistence type="predicted"/>
<dbReference type="AlphaFoldDB" id="A0A2V1GYK9"/>
<comment type="caution">
    <text evidence="2">The sequence shown here is derived from an EMBL/GenBank/DDBJ whole genome shotgun (WGS) entry which is preliminary data.</text>
</comment>
<dbReference type="Pfam" id="PF07308">
    <property type="entry name" value="DUF1456"/>
    <property type="match status" value="1"/>
</dbReference>
<evidence type="ECO:0000256" key="1">
    <source>
        <dbReference type="SAM" id="MobiDB-lite"/>
    </source>
</evidence>
<dbReference type="EMBL" id="QDDL01000005">
    <property type="protein sequence ID" value="PVZ68136.1"/>
    <property type="molecule type" value="Genomic_DNA"/>
</dbReference>
<dbReference type="InterPro" id="IPR009921">
    <property type="entry name" value="YehS-like"/>
</dbReference>
<evidence type="ECO:0000313" key="3">
    <source>
        <dbReference type="Proteomes" id="UP000244906"/>
    </source>
</evidence>
<feature type="region of interest" description="Disordered" evidence="1">
    <location>
        <begin position="91"/>
        <end position="113"/>
    </location>
</feature>
<protein>
    <submittedName>
        <fullName evidence="2">Uncharacterized protein</fullName>
    </submittedName>
</protein>
<gene>
    <name evidence="2" type="ORF">DC094_12590</name>
</gene>